<protein>
    <submittedName>
        <fullName evidence="1">Uncharacterized protein</fullName>
    </submittedName>
</protein>
<proteinExistence type="predicted"/>
<accession>A0ABM8E6K8</accession>
<dbReference type="EMBL" id="AP027142">
    <property type="protein sequence ID" value="BDV33606.1"/>
    <property type="molecule type" value="Genomic_DNA"/>
</dbReference>
<dbReference type="RefSeq" id="WP_281931100.1">
    <property type="nucleotide sequence ID" value="NZ_AP027142.1"/>
</dbReference>
<evidence type="ECO:0000313" key="1">
    <source>
        <dbReference type="EMBL" id="BDV33606.1"/>
    </source>
</evidence>
<organism evidence="1 2">
    <name type="scientific">Methylocystis iwaonis</name>
    <dbReference type="NCBI Taxonomy" id="2885079"/>
    <lineage>
        <taxon>Bacteria</taxon>
        <taxon>Pseudomonadati</taxon>
        <taxon>Pseudomonadota</taxon>
        <taxon>Alphaproteobacteria</taxon>
        <taxon>Hyphomicrobiales</taxon>
        <taxon>Methylocystaceae</taxon>
        <taxon>Methylocystis</taxon>
    </lineage>
</organism>
<sequence length="98" mass="10911">MNRRVYMLVFSSGSRQMSGATAIPALLDEGDSLYMLDHNVLFLKTRQSVEALTTRLKQGQIGAHEFFLADVTETPRAGNMAPTFWNYLRANDLLTSAA</sequence>
<name>A0ABM8E6K8_9HYPH</name>
<gene>
    <name evidence="1" type="ORF">SS37A_11350</name>
</gene>
<evidence type="ECO:0000313" key="2">
    <source>
        <dbReference type="Proteomes" id="UP001317629"/>
    </source>
</evidence>
<reference evidence="1 2" key="1">
    <citation type="journal article" date="2023" name="Int. J. Syst. Evol. Microbiol.">
        <title>Methylocystis iwaonis sp. nov., a type II methane-oxidizing bacterium from surface soil of a rice paddy field in Japan, and emended description of the genus Methylocystis (ex Whittenbury et al. 1970) Bowman et al. 1993.</title>
        <authorList>
            <person name="Kaise H."/>
            <person name="Sawadogo J.B."/>
            <person name="Alam M.S."/>
            <person name="Ueno C."/>
            <person name="Dianou D."/>
            <person name="Shinjo R."/>
            <person name="Asakawa S."/>
        </authorList>
    </citation>
    <scope>NUCLEOTIDE SEQUENCE [LARGE SCALE GENOMIC DNA]</scope>
    <source>
        <strain evidence="1 2">SS37A-Re</strain>
    </source>
</reference>
<dbReference type="Proteomes" id="UP001317629">
    <property type="component" value="Chromosome"/>
</dbReference>
<keyword evidence="2" id="KW-1185">Reference proteome</keyword>